<sequence length="73" mass="8497">MKVLLLLLASQIMLRYLFNESWLLNYVVSTRTGMDMDRVSKKALESWVFLLVECISASYHVVQDYKLLLVSPN</sequence>
<name>A0AAV0PP16_9ROSI</name>
<reference evidence="1" key="1">
    <citation type="submission" date="2022-08" db="EMBL/GenBank/DDBJ databases">
        <authorList>
            <person name="Gutierrez-Valencia J."/>
        </authorList>
    </citation>
    <scope>NUCLEOTIDE SEQUENCE</scope>
</reference>
<dbReference type="EMBL" id="CAMGYJ010000009">
    <property type="protein sequence ID" value="CAI0472948.1"/>
    <property type="molecule type" value="Genomic_DNA"/>
</dbReference>
<comment type="caution">
    <text evidence="1">The sequence shown here is derived from an EMBL/GenBank/DDBJ whole genome shotgun (WGS) entry which is preliminary data.</text>
</comment>
<dbReference type="AlphaFoldDB" id="A0AAV0PP16"/>
<protein>
    <recommendedName>
        <fullName evidence="3">Secreted protein</fullName>
    </recommendedName>
</protein>
<evidence type="ECO:0000313" key="2">
    <source>
        <dbReference type="Proteomes" id="UP001154282"/>
    </source>
</evidence>
<evidence type="ECO:0008006" key="3">
    <source>
        <dbReference type="Google" id="ProtNLM"/>
    </source>
</evidence>
<accession>A0AAV0PP16</accession>
<dbReference type="Proteomes" id="UP001154282">
    <property type="component" value="Unassembled WGS sequence"/>
</dbReference>
<organism evidence="1 2">
    <name type="scientific">Linum tenue</name>
    <dbReference type="NCBI Taxonomy" id="586396"/>
    <lineage>
        <taxon>Eukaryota</taxon>
        <taxon>Viridiplantae</taxon>
        <taxon>Streptophyta</taxon>
        <taxon>Embryophyta</taxon>
        <taxon>Tracheophyta</taxon>
        <taxon>Spermatophyta</taxon>
        <taxon>Magnoliopsida</taxon>
        <taxon>eudicotyledons</taxon>
        <taxon>Gunneridae</taxon>
        <taxon>Pentapetalae</taxon>
        <taxon>rosids</taxon>
        <taxon>fabids</taxon>
        <taxon>Malpighiales</taxon>
        <taxon>Linaceae</taxon>
        <taxon>Linum</taxon>
    </lineage>
</organism>
<gene>
    <name evidence="1" type="ORF">LITE_LOCUS39449</name>
</gene>
<keyword evidence="2" id="KW-1185">Reference proteome</keyword>
<evidence type="ECO:0000313" key="1">
    <source>
        <dbReference type="EMBL" id="CAI0472948.1"/>
    </source>
</evidence>
<proteinExistence type="predicted"/>